<evidence type="ECO:0000313" key="5">
    <source>
        <dbReference type="WBParaSite" id="HPLM_0001967101-mRNA-1"/>
    </source>
</evidence>
<dbReference type="Proteomes" id="UP000268014">
    <property type="component" value="Unassembled WGS sequence"/>
</dbReference>
<dbReference type="InterPro" id="IPR053079">
    <property type="entry name" value="SPS2_domain"/>
</dbReference>
<sequence length="402" mass="44547">MLALLLFSFLHNSHQQQDDCEFTPRIINSTTIVELANRNCSTITGPIRLDETSDVTYEQLQETFHNIHLIQGPMEIVNTSFTNLSFMRTLFTLLSHSEEDKGCELDGPVTQALASTLDDNCIAIFGNFILPPLDAPSYDTLLRKFGTVTTINGEVAIVGTELVDLNFLGSLRKIFVEYDLKATEFVEKFLRIENNEKLKRLGWVLQSAGVITVQISGNPNLCYTSAEVSGLLTSDYINSIDGRICEDTGVIDGGEDAKLTCRIGGDSNLANIPANCGSLVGRLTIDNTTNSSELWKLFNVTAIYGQLHIKNASITGLAALWKVERVISFQENETAVVVESNQRLKSFFLERIKLIYSKQPVRIQNNPVMMLMDDDCNDLNKTAKVESAGNRRNCPGIGGYNI</sequence>
<organism evidence="5">
    <name type="scientific">Haemonchus placei</name>
    <name type="common">Barber's pole worm</name>
    <dbReference type="NCBI Taxonomy" id="6290"/>
    <lineage>
        <taxon>Eukaryota</taxon>
        <taxon>Metazoa</taxon>
        <taxon>Ecdysozoa</taxon>
        <taxon>Nematoda</taxon>
        <taxon>Chromadorea</taxon>
        <taxon>Rhabditida</taxon>
        <taxon>Rhabditina</taxon>
        <taxon>Rhabditomorpha</taxon>
        <taxon>Strongyloidea</taxon>
        <taxon>Trichostrongylidae</taxon>
        <taxon>Haemonchus</taxon>
    </lineage>
</organism>
<dbReference type="WBParaSite" id="HPLM_0001967101-mRNA-1">
    <property type="protein sequence ID" value="HPLM_0001967101-mRNA-1"/>
    <property type="gene ID" value="HPLM_0001967101"/>
</dbReference>
<dbReference type="SUPFAM" id="SSF52058">
    <property type="entry name" value="L domain-like"/>
    <property type="match status" value="3"/>
</dbReference>
<feature type="chain" id="PRO_5043124345" evidence="1">
    <location>
        <begin position="16"/>
        <end position="402"/>
    </location>
</feature>
<gene>
    <name evidence="3" type="ORF">HPLM_LOCUS19663</name>
</gene>
<protein>
    <submittedName>
        <fullName evidence="5">Recep_L_domain domain-containing protein</fullName>
    </submittedName>
</protein>
<dbReference type="EMBL" id="UZAF01021492">
    <property type="protein sequence ID" value="VDO78554.1"/>
    <property type="molecule type" value="Genomic_DNA"/>
</dbReference>
<name>A0A0N4X5M9_HAEPC</name>
<feature type="domain" description="Receptor L-domain" evidence="2">
    <location>
        <begin position="275"/>
        <end position="374"/>
    </location>
</feature>
<dbReference type="OMA" id="CTHIMEY"/>
<dbReference type="Gene3D" id="3.80.20.20">
    <property type="entry name" value="Receptor L-domain"/>
    <property type="match status" value="3"/>
</dbReference>
<feature type="domain" description="Receptor L-domain" evidence="2">
    <location>
        <begin position="120"/>
        <end position="228"/>
    </location>
</feature>
<evidence type="ECO:0000256" key="1">
    <source>
        <dbReference type="SAM" id="SignalP"/>
    </source>
</evidence>
<dbReference type="InterPro" id="IPR000494">
    <property type="entry name" value="Rcpt_L-dom"/>
</dbReference>
<dbReference type="InterPro" id="IPR036941">
    <property type="entry name" value="Rcpt_L-dom_sf"/>
</dbReference>
<evidence type="ECO:0000259" key="2">
    <source>
        <dbReference type="Pfam" id="PF01030"/>
    </source>
</evidence>
<dbReference type="PANTHER" id="PTHR21662:SF59">
    <property type="entry name" value="RECEPTOR PROTEIN-TYROSINE KINASE"/>
    <property type="match status" value="1"/>
</dbReference>
<reference evidence="5" key="1">
    <citation type="submission" date="2017-02" db="UniProtKB">
        <authorList>
            <consortium name="WormBaseParasite"/>
        </authorList>
    </citation>
    <scope>IDENTIFICATION</scope>
</reference>
<dbReference type="AlphaFoldDB" id="A0A0N4X5M9"/>
<reference evidence="3 4" key="2">
    <citation type="submission" date="2018-11" db="EMBL/GenBank/DDBJ databases">
        <authorList>
            <consortium name="Pathogen Informatics"/>
        </authorList>
    </citation>
    <scope>NUCLEOTIDE SEQUENCE [LARGE SCALE GENOMIC DNA]</scope>
    <source>
        <strain evidence="3 4">MHpl1</strain>
    </source>
</reference>
<dbReference type="OrthoDB" id="5868504at2759"/>
<dbReference type="PANTHER" id="PTHR21662">
    <property type="entry name" value="RECEPTOR PROTEIN-TYROSINE KINASE"/>
    <property type="match status" value="1"/>
</dbReference>
<evidence type="ECO:0000313" key="3">
    <source>
        <dbReference type="EMBL" id="VDO78554.1"/>
    </source>
</evidence>
<dbReference type="Pfam" id="PF01030">
    <property type="entry name" value="Recep_L_domain"/>
    <property type="match status" value="3"/>
</dbReference>
<keyword evidence="4" id="KW-1185">Reference proteome</keyword>
<accession>A0A0N4X5M9</accession>
<keyword evidence="1" id="KW-0732">Signal</keyword>
<proteinExistence type="predicted"/>
<feature type="signal peptide" evidence="1">
    <location>
        <begin position="1"/>
        <end position="15"/>
    </location>
</feature>
<feature type="domain" description="Receptor L-domain" evidence="2">
    <location>
        <begin position="39"/>
        <end position="92"/>
    </location>
</feature>
<evidence type="ECO:0000313" key="4">
    <source>
        <dbReference type="Proteomes" id="UP000268014"/>
    </source>
</evidence>
<dbReference type="STRING" id="6290.A0A0N4X5M9"/>